<feature type="domain" description="Glycosyl transferase family 1" evidence="2">
    <location>
        <begin position="255"/>
        <end position="407"/>
    </location>
</feature>
<accession>A0A4R5MFS0</accession>
<dbReference type="AlphaFoldDB" id="A0A4R5MFS0"/>
<organism evidence="4 5">
    <name type="scientific">Paraburkholderia silviterrae</name>
    <dbReference type="NCBI Taxonomy" id="2528715"/>
    <lineage>
        <taxon>Bacteria</taxon>
        <taxon>Pseudomonadati</taxon>
        <taxon>Pseudomonadota</taxon>
        <taxon>Betaproteobacteria</taxon>
        <taxon>Burkholderiales</taxon>
        <taxon>Burkholderiaceae</taxon>
        <taxon>Paraburkholderia</taxon>
    </lineage>
</organism>
<dbReference type="PANTHER" id="PTHR12526">
    <property type="entry name" value="GLYCOSYLTRANSFERASE"/>
    <property type="match status" value="1"/>
</dbReference>
<reference evidence="4 5" key="1">
    <citation type="submission" date="2019-03" db="EMBL/GenBank/DDBJ databases">
        <title>Paraburkholderia sp. 4M-K11, isolated from subtropical forest soil.</title>
        <authorList>
            <person name="Gao Z.-H."/>
            <person name="Qiu L.-H."/>
        </authorList>
    </citation>
    <scope>NUCLEOTIDE SEQUENCE [LARGE SCALE GENOMIC DNA]</scope>
    <source>
        <strain evidence="4 5">4M-K11</strain>
    </source>
</reference>
<dbReference type="Pfam" id="PF13439">
    <property type="entry name" value="Glyco_transf_4"/>
    <property type="match status" value="2"/>
</dbReference>
<protein>
    <submittedName>
        <fullName evidence="4">Glycosyltransferase</fullName>
    </submittedName>
</protein>
<keyword evidence="4" id="KW-0808">Transferase</keyword>
<evidence type="ECO:0000259" key="2">
    <source>
        <dbReference type="Pfam" id="PF00534"/>
    </source>
</evidence>
<feature type="compositionally biased region" description="Low complexity" evidence="1">
    <location>
        <begin position="8"/>
        <end position="19"/>
    </location>
</feature>
<feature type="compositionally biased region" description="Basic and acidic residues" evidence="1">
    <location>
        <begin position="20"/>
        <end position="30"/>
    </location>
</feature>
<feature type="domain" description="Glycosyltransferase subfamily 4-like N-terminal" evidence="3">
    <location>
        <begin position="73"/>
        <end position="249"/>
    </location>
</feature>
<dbReference type="Gene3D" id="3.40.50.2000">
    <property type="entry name" value="Glycogen Phosphorylase B"/>
    <property type="match status" value="4"/>
</dbReference>
<dbReference type="InterPro" id="IPR001296">
    <property type="entry name" value="Glyco_trans_1"/>
</dbReference>
<dbReference type="Pfam" id="PF00534">
    <property type="entry name" value="Glycos_transf_1"/>
    <property type="match status" value="2"/>
</dbReference>
<dbReference type="OrthoDB" id="9801609at2"/>
<dbReference type="SUPFAM" id="SSF53756">
    <property type="entry name" value="UDP-Glycosyltransferase/glycogen phosphorylase"/>
    <property type="match status" value="2"/>
</dbReference>
<feature type="region of interest" description="Disordered" evidence="1">
    <location>
        <begin position="435"/>
        <end position="465"/>
    </location>
</feature>
<dbReference type="CDD" id="cd03804">
    <property type="entry name" value="GT4_WbaZ-like"/>
    <property type="match status" value="1"/>
</dbReference>
<dbReference type="CDD" id="cd03801">
    <property type="entry name" value="GT4_PimA-like"/>
    <property type="match status" value="1"/>
</dbReference>
<dbReference type="PANTHER" id="PTHR12526:SF627">
    <property type="entry name" value="D-RHAMNOSYLTRANSFERASE WBPZ"/>
    <property type="match status" value="1"/>
</dbReference>
<sequence>MSHELIDEVAPSESAAAPAQRRDTHTHARGESSVTALRPPQEARLVRPERPTRAANRKPRVAIVHDWLVTYAGAERVLEQIIDCFPDADLFSVVDFVEEKDRKFLRGKRATTSFIQRLPKARTKYRAYLPFMPLAIEQLDVSDYDVVISSSHAVAKGVLTGPDQFHISYVHSPIRYAWDLQHQYLQESHLTQGPKSMLARLILHYIRNWDVRTANSVDQFVANSSFIARRIHKVYQREAEVVYPPVDVDAFELETRKEDFYLTASRLVPYKKIDLIVEAFSRMPEKRLVVIGDGPDMQKVRAKAGPNVEVMGYQPFSVLHDRMRRAKAFVFAAEEDFGISVVEAQACGTPVIAYGKGGALETVRDSGSQPTGLFFDEQRAEAIIAAVESFEHDPGRFRAEDCRANAQRFSAAHFREQFFARVARAVPAIAEAGLPRAAEPEASGGNDGEGGRAATQDTKQEARQDAPRVLAIDQSGVLGGAELSLLEVVKGLRARIEVLLFNDGPFREALDAAGARVDVLDSGALRNVRRDGGAVPRLGVLAGIAALVRETRRRARGADVLYANTQRAMVIGVLAGKLARKPVVWHLRDIVSDEHFGRVQRAVIKGCAKLGLAHVIANSHASAQVFSDLTKFDARRIDVVHNGVDESPFRALARVPQAQLRAQIGLPQDAFLVGAFSRLARWKGQHVLLEALLLEPRAHAVFVGAPLFGEDAYAQELREFVAARGLADRVHFLGFRHDIAACMRAMDVIAHTSITPEPFGRVVVEGMLAQRPVVASRDGGVTEIVEHGKSGLLCTPGDAQELAKTLAALCDDAPLRERLAQNGLEVARERFGKEQYVEAVGRVLDGVVMRAR</sequence>
<dbReference type="RefSeq" id="WP_133193135.1">
    <property type="nucleotide sequence ID" value="NZ_JBHUCW010000001.1"/>
</dbReference>
<dbReference type="Proteomes" id="UP000295722">
    <property type="component" value="Unassembled WGS sequence"/>
</dbReference>
<evidence type="ECO:0000259" key="3">
    <source>
        <dbReference type="Pfam" id="PF13439"/>
    </source>
</evidence>
<keyword evidence="5" id="KW-1185">Reference proteome</keyword>
<gene>
    <name evidence="4" type="ORF">EYW47_01600</name>
</gene>
<proteinExistence type="predicted"/>
<evidence type="ECO:0000313" key="4">
    <source>
        <dbReference type="EMBL" id="TDG26082.1"/>
    </source>
</evidence>
<feature type="domain" description="Glycosyl transferase family 1" evidence="2">
    <location>
        <begin position="659"/>
        <end position="823"/>
    </location>
</feature>
<feature type="domain" description="Glycosyltransferase subfamily 4-like N-terminal" evidence="3">
    <location>
        <begin position="479"/>
        <end position="646"/>
    </location>
</feature>
<feature type="region of interest" description="Disordered" evidence="1">
    <location>
        <begin position="1"/>
        <end position="53"/>
    </location>
</feature>
<dbReference type="GO" id="GO:0016757">
    <property type="term" value="F:glycosyltransferase activity"/>
    <property type="evidence" value="ECO:0007669"/>
    <property type="project" value="InterPro"/>
</dbReference>
<dbReference type="EMBL" id="SMRP01000001">
    <property type="protein sequence ID" value="TDG26082.1"/>
    <property type="molecule type" value="Genomic_DNA"/>
</dbReference>
<comment type="caution">
    <text evidence="4">The sequence shown here is derived from an EMBL/GenBank/DDBJ whole genome shotgun (WGS) entry which is preliminary data.</text>
</comment>
<dbReference type="InterPro" id="IPR028098">
    <property type="entry name" value="Glyco_trans_4-like_N"/>
</dbReference>
<evidence type="ECO:0000313" key="5">
    <source>
        <dbReference type="Proteomes" id="UP000295722"/>
    </source>
</evidence>
<name>A0A4R5MFS0_9BURK</name>
<evidence type="ECO:0000256" key="1">
    <source>
        <dbReference type="SAM" id="MobiDB-lite"/>
    </source>
</evidence>